<accession>A0A6A6ZL28</accession>
<reference evidence="2" key="1">
    <citation type="journal article" date="2020" name="Stud. Mycol.">
        <title>101 Dothideomycetes genomes: a test case for predicting lifestyles and emergence of pathogens.</title>
        <authorList>
            <person name="Haridas S."/>
            <person name="Albert R."/>
            <person name="Binder M."/>
            <person name="Bloem J."/>
            <person name="Labutti K."/>
            <person name="Salamov A."/>
            <person name="Andreopoulos B."/>
            <person name="Baker S."/>
            <person name="Barry K."/>
            <person name="Bills G."/>
            <person name="Bluhm B."/>
            <person name="Cannon C."/>
            <person name="Castanera R."/>
            <person name="Culley D."/>
            <person name="Daum C."/>
            <person name="Ezra D."/>
            <person name="Gonzalez J."/>
            <person name="Henrissat B."/>
            <person name="Kuo A."/>
            <person name="Liang C."/>
            <person name="Lipzen A."/>
            <person name="Lutzoni F."/>
            <person name="Magnuson J."/>
            <person name="Mondo S."/>
            <person name="Nolan M."/>
            <person name="Ohm R."/>
            <person name="Pangilinan J."/>
            <person name="Park H.-J."/>
            <person name="Ramirez L."/>
            <person name="Alfaro M."/>
            <person name="Sun H."/>
            <person name="Tritt A."/>
            <person name="Yoshinaga Y."/>
            <person name="Zwiers L.-H."/>
            <person name="Turgeon B."/>
            <person name="Goodwin S."/>
            <person name="Spatafora J."/>
            <person name="Crous P."/>
            <person name="Grigoriev I."/>
        </authorList>
    </citation>
    <scope>NUCLEOTIDE SEQUENCE</scope>
    <source>
        <strain evidence="2">CBS 113818</strain>
    </source>
</reference>
<dbReference type="Proteomes" id="UP000799424">
    <property type="component" value="Unassembled WGS sequence"/>
</dbReference>
<keyword evidence="3" id="KW-1185">Reference proteome</keyword>
<dbReference type="Pfam" id="PF20246">
    <property type="entry name" value="DUF6601"/>
    <property type="match status" value="1"/>
</dbReference>
<dbReference type="InterPro" id="IPR046536">
    <property type="entry name" value="DUF6601"/>
</dbReference>
<dbReference type="AlphaFoldDB" id="A0A6A6ZL28"/>
<feature type="transmembrane region" description="Helical" evidence="1">
    <location>
        <begin position="313"/>
        <end position="338"/>
    </location>
</feature>
<evidence type="ECO:0000313" key="2">
    <source>
        <dbReference type="EMBL" id="KAF2821054.1"/>
    </source>
</evidence>
<name>A0A6A6ZL28_9PLEO</name>
<dbReference type="OrthoDB" id="5086500at2759"/>
<evidence type="ECO:0000256" key="1">
    <source>
        <dbReference type="SAM" id="Phobius"/>
    </source>
</evidence>
<keyword evidence="1" id="KW-0472">Membrane</keyword>
<organism evidence="2 3">
    <name type="scientific">Ophiobolus disseminans</name>
    <dbReference type="NCBI Taxonomy" id="1469910"/>
    <lineage>
        <taxon>Eukaryota</taxon>
        <taxon>Fungi</taxon>
        <taxon>Dikarya</taxon>
        <taxon>Ascomycota</taxon>
        <taxon>Pezizomycotina</taxon>
        <taxon>Dothideomycetes</taxon>
        <taxon>Pleosporomycetidae</taxon>
        <taxon>Pleosporales</taxon>
        <taxon>Pleosporineae</taxon>
        <taxon>Phaeosphaeriaceae</taxon>
        <taxon>Ophiobolus</taxon>
    </lineage>
</organism>
<dbReference type="PANTHER" id="PTHR34414">
    <property type="entry name" value="HET DOMAIN-CONTAINING PROTEIN-RELATED"/>
    <property type="match status" value="1"/>
</dbReference>
<proteinExistence type="predicted"/>
<evidence type="ECO:0000313" key="3">
    <source>
        <dbReference type="Proteomes" id="UP000799424"/>
    </source>
</evidence>
<keyword evidence="1" id="KW-1133">Transmembrane helix</keyword>
<protein>
    <submittedName>
        <fullName evidence="2">Uncharacterized protein</fullName>
    </submittedName>
</protein>
<feature type="transmembrane region" description="Helical" evidence="1">
    <location>
        <begin position="271"/>
        <end position="293"/>
    </location>
</feature>
<dbReference type="PANTHER" id="PTHR34414:SF1">
    <property type="entry name" value="SUBTILISIN-LIKE SERINE PROTEASE"/>
    <property type="match status" value="1"/>
</dbReference>
<dbReference type="EMBL" id="MU006238">
    <property type="protein sequence ID" value="KAF2821054.1"/>
    <property type="molecule type" value="Genomic_DNA"/>
</dbReference>
<gene>
    <name evidence="2" type="ORF">CC86DRAFT_373950</name>
</gene>
<keyword evidence="1" id="KW-0812">Transmembrane</keyword>
<sequence length="364" mass="41636">MDGNSTPVSPTPTCVALFSRSSTAANEIRDASKVPFEKCNELCNDLQYVREVEKPTYISAKGVKQILPDAPRISLSRPSEMVSYCLEDLDTPGLNKLGEKLWWAGPTPDIVSLSQHMVLDRKIQVTEDPSVHVLWVETILFVKPLPAYLTSFAFWEYLMDRENSDIGLEERNLLIATSLGFLKTYARLIQRRSDFNLARRHDLLGAFDNISFEAFIAFIASFDNIPDRAISSRWRYGLIQLDALNFHSVIHLRRWHLNRFESRYSTYFSRFFPVILFIFALLSVMLSAMQVIIGAKQIWETDNKGLKRTLGIFVWSGTEAIGWCLAFGVLFVLWWIAISTNEAWGRRKAQKKVRKTLKDEGVGP</sequence>